<dbReference type="STRING" id="644295.Metev_0174"/>
<protein>
    <submittedName>
        <fullName evidence="2">Uncharacterized protein</fullName>
    </submittedName>
</protein>
<dbReference type="AlphaFoldDB" id="D7E683"/>
<reference evidence="2 3" key="1">
    <citation type="submission" date="2010-06" db="EMBL/GenBank/DDBJ databases">
        <title>Complete sequence chromosome of Methanohalobium evestigatum Z-7303.</title>
        <authorList>
            <consortium name="US DOE Joint Genome Institute"/>
            <person name="Lucas S."/>
            <person name="Copeland A."/>
            <person name="Lapidus A."/>
            <person name="Cheng J.-F."/>
            <person name="Bruce D."/>
            <person name="Goodwin L."/>
            <person name="Pitluck S."/>
            <person name="Saunders E."/>
            <person name="Detter J.C."/>
            <person name="Han C."/>
            <person name="Tapia R."/>
            <person name="Land M."/>
            <person name="Hauser L."/>
            <person name="Kyrpides N."/>
            <person name="Mikhailova N."/>
            <person name="Sieprawska-Lupa M."/>
            <person name="Whitman W.B."/>
            <person name="Anderson I."/>
            <person name="Woyke T."/>
        </authorList>
    </citation>
    <scope>NUCLEOTIDE SEQUENCE [LARGE SCALE GENOMIC DNA]</scope>
    <source>
        <strain evidence="3">ATCC BAA-1072 / DSM 3721 / NBRC 107634 / OCM 161 / Z-7303</strain>
    </source>
</reference>
<dbReference type="RefSeq" id="WP_013193673.1">
    <property type="nucleotide sequence ID" value="NC_014253.1"/>
</dbReference>
<dbReference type="HOGENOM" id="CLU_2893233_0_0_2"/>
<evidence type="ECO:0000313" key="3">
    <source>
        <dbReference type="Proteomes" id="UP000000391"/>
    </source>
</evidence>
<organism evidence="2 3">
    <name type="scientific">Methanohalobium evestigatum (strain ATCC BAA-1072 / DSM 3721 / NBRC 107634 / OCM 161 / Z-7303)</name>
    <dbReference type="NCBI Taxonomy" id="644295"/>
    <lineage>
        <taxon>Archaea</taxon>
        <taxon>Methanobacteriati</taxon>
        <taxon>Methanobacteriota</taxon>
        <taxon>Stenosarchaea group</taxon>
        <taxon>Methanomicrobia</taxon>
        <taxon>Methanosarcinales</taxon>
        <taxon>Methanosarcinaceae</taxon>
        <taxon>Methanohalobium</taxon>
    </lineage>
</organism>
<dbReference type="KEGG" id="mev:Metev_0174"/>
<feature type="region of interest" description="Disordered" evidence="1">
    <location>
        <begin position="33"/>
        <end position="62"/>
    </location>
</feature>
<gene>
    <name evidence="2" type="ordered locus">Metev_0174</name>
</gene>
<evidence type="ECO:0000313" key="2">
    <source>
        <dbReference type="EMBL" id="ADI73105.1"/>
    </source>
</evidence>
<accession>D7E683</accession>
<evidence type="ECO:0000256" key="1">
    <source>
        <dbReference type="SAM" id="MobiDB-lite"/>
    </source>
</evidence>
<dbReference type="GeneID" id="9345785"/>
<proteinExistence type="predicted"/>
<sequence length="62" mass="7122">MTNLEKFKETDKILAEWEEQFEDDFMEICINPGQRINKGDSESGDHGQLKQNLGKGEYGNSK</sequence>
<dbReference type="Proteomes" id="UP000000391">
    <property type="component" value="Chromosome"/>
</dbReference>
<dbReference type="EMBL" id="CP002069">
    <property type="protein sequence ID" value="ADI73105.1"/>
    <property type="molecule type" value="Genomic_DNA"/>
</dbReference>
<name>D7E683_METEZ</name>
<keyword evidence="3" id="KW-1185">Reference proteome</keyword>
<feature type="compositionally biased region" description="Basic and acidic residues" evidence="1">
    <location>
        <begin position="37"/>
        <end position="48"/>
    </location>
</feature>